<keyword evidence="3" id="KW-1185">Reference proteome</keyword>
<reference evidence="2 3" key="1">
    <citation type="journal article" date="2015" name="Fungal Genet. Biol.">
        <title>Evolution of novel wood decay mechanisms in Agaricales revealed by the genome sequences of Fistulina hepatica and Cylindrobasidium torrendii.</title>
        <authorList>
            <person name="Floudas D."/>
            <person name="Held B.W."/>
            <person name="Riley R."/>
            <person name="Nagy L.G."/>
            <person name="Koehler G."/>
            <person name="Ransdell A.S."/>
            <person name="Younus H."/>
            <person name="Chow J."/>
            <person name="Chiniquy J."/>
            <person name="Lipzen A."/>
            <person name="Tritt A."/>
            <person name="Sun H."/>
            <person name="Haridas S."/>
            <person name="LaButti K."/>
            <person name="Ohm R.A."/>
            <person name="Kues U."/>
            <person name="Blanchette R.A."/>
            <person name="Grigoriev I.V."/>
            <person name="Minto R.E."/>
            <person name="Hibbett D.S."/>
        </authorList>
    </citation>
    <scope>NUCLEOTIDE SEQUENCE [LARGE SCALE GENOMIC DNA]</scope>
    <source>
        <strain evidence="2 3">FP15055 ss-10</strain>
    </source>
</reference>
<feature type="region of interest" description="Disordered" evidence="1">
    <location>
        <begin position="220"/>
        <end position="247"/>
    </location>
</feature>
<accession>A0A0D7BTT3</accession>
<dbReference type="AlphaFoldDB" id="A0A0D7BTT3"/>
<dbReference type="EMBL" id="KN880434">
    <property type="protein sequence ID" value="KIY73660.1"/>
    <property type="molecule type" value="Genomic_DNA"/>
</dbReference>
<dbReference type="SUPFAM" id="SSF52833">
    <property type="entry name" value="Thioredoxin-like"/>
    <property type="match status" value="1"/>
</dbReference>
<evidence type="ECO:0000313" key="3">
    <source>
        <dbReference type="Proteomes" id="UP000054007"/>
    </source>
</evidence>
<dbReference type="CDD" id="cd02970">
    <property type="entry name" value="PRX_like2"/>
    <property type="match status" value="1"/>
</dbReference>
<dbReference type="PANTHER" id="PTHR28630">
    <property type="match status" value="1"/>
</dbReference>
<protein>
    <recommendedName>
        <fullName evidence="4">Thioredoxin domain-containing protein</fullName>
    </recommendedName>
</protein>
<dbReference type="Gene3D" id="3.40.30.10">
    <property type="entry name" value="Glutaredoxin"/>
    <property type="match status" value="1"/>
</dbReference>
<dbReference type="STRING" id="1314674.A0A0D7BTT3"/>
<feature type="compositionally biased region" description="Polar residues" evidence="1">
    <location>
        <begin position="223"/>
        <end position="240"/>
    </location>
</feature>
<evidence type="ECO:0000313" key="2">
    <source>
        <dbReference type="EMBL" id="KIY73660.1"/>
    </source>
</evidence>
<feature type="compositionally biased region" description="Basic residues" evidence="1">
    <location>
        <begin position="153"/>
        <end position="167"/>
    </location>
</feature>
<dbReference type="InterPro" id="IPR036249">
    <property type="entry name" value="Thioredoxin-like_sf"/>
</dbReference>
<feature type="region of interest" description="Disordered" evidence="1">
    <location>
        <begin position="102"/>
        <end position="196"/>
    </location>
</feature>
<dbReference type="OrthoDB" id="40334at2759"/>
<organism evidence="2 3">
    <name type="scientific">Cylindrobasidium torrendii FP15055 ss-10</name>
    <dbReference type="NCBI Taxonomy" id="1314674"/>
    <lineage>
        <taxon>Eukaryota</taxon>
        <taxon>Fungi</taxon>
        <taxon>Dikarya</taxon>
        <taxon>Basidiomycota</taxon>
        <taxon>Agaricomycotina</taxon>
        <taxon>Agaricomycetes</taxon>
        <taxon>Agaricomycetidae</taxon>
        <taxon>Agaricales</taxon>
        <taxon>Marasmiineae</taxon>
        <taxon>Physalacriaceae</taxon>
        <taxon>Cylindrobasidium</taxon>
    </lineage>
</organism>
<evidence type="ECO:0000256" key="1">
    <source>
        <dbReference type="SAM" id="MobiDB-lite"/>
    </source>
</evidence>
<feature type="compositionally biased region" description="Low complexity" evidence="1">
    <location>
        <begin position="111"/>
        <end position="129"/>
    </location>
</feature>
<proteinExistence type="predicted"/>
<dbReference type="Proteomes" id="UP000054007">
    <property type="component" value="Unassembled WGS sequence"/>
</dbReference>
<dbReference type="Pfam" id="PF13911">
    <property type="entry name" value="AhpC-TSA_2"/>
    <property type="match status" value="1"/>
</dbReference>
<name>A0A0D7BTT3_9AGAR</name>
<dbReference type="PANTHER" id="PTHR28630:SF3">
    <property type="entry name" value="PEROXIREDOXIN-LIKE 2C"/>
    <property type="match status" value="1"/>
</dbReference>
<feature type="region of interest" description="Disordered" evidence="1">
    <location>
        <begin position="1"/>
        <end position="26"/>
    </location>
</feature>
<sequence>MATLAGAEPTQSPTGNRRVRRKPAPSVDDFDVVLSRNVAQRYPLPDPTDPFAPLSVLRDRSSAGFEPYRTPSTFISQCSPVAEDFCMPLVLPGKLVQRENHYRTRSQSMVPSASNSDSSHSSIPSLIHDSGGGGSSDSSDEKTGTQTSPVTKPSRRGSVRVLRKRSRTQGDGTLPNRALTRKASWMTSTLPPVPPTPRGRLLHSHGSLDARNFPLHAEADEQGYTSGPDTMPSRTTNTVYPPTPMNRARSNLATTSIIPDSKASSYIDVHIPLSHEPFSGDEVSPQPGDPEWAIPTNGQVAKAASLNLIAPSGLRIAFGSIFEKKRAVVIFLRHFWCQHCQDYMAALASLVPPDANIILISNGSPALVEKYTQMFGVQFPMYVDPDMRIYRALHMGVVTDNVNGDSRRGSQREEGGYVRQGPILGLARVVLRALRVGMPVWEKGGDVRQLGGEFVLGPGMKCDWAHRMQGPRGHAPVPTVLEAAGIGIMASAVRSGKAQIANGSVYKRGDSKNTATTEVACTERSSPSFDPADVTYSNAVVL</sequence>
<evidence type="ECO:0008006" key="4">
    <source>
        <dbReference type="Google" id="ProtNLM"/>
    </source>
</evidence>
<gene>
    <name evidence="2" type="ORF">CYLTODRAFT_439655</name>
</gene>
<dbReference type="InterPro" id="IPR032801">
    <property type="entry name" value="PXL2A/B/C"/>
</dbReference>